<proteinExistence type="predicted"/>
<evidence type="ECO:0000259" key="5">
    <source>
        <dbReference type="Pfam" id="PF07715"/>
    </source>
</evidence>
<dbReference type="EMBL" id="SJSM01000035">
    <property type="protein sequence ID" value="TCC84019.1"/>
    <property type="molecule type" value="Genomic_DNA"/>
</dbReference>
<dbReference type="PANTHER" id="PTHR40980">
    <property type="entry name" value="PLUG DOMAIN-CONTAINING PROTEIN"/>
    <property type="match status" value="1"/>
</dbReference>
<keyword evidence="7" id="KW-1185">Reference proteome</keyword>
<keyword evidence="3" id="KW-0998">Cell outer membrane</keyword>
<evidence type="ECO:0000256" key="1">
    <source>
        <dbReference type="ARBA" id="ARBA00004442"/>
    </source>
</evidence>
<dbReference type="InterPro" id="IPR012910">
    <property type="entry name" value="Plug_dom"/>
</dbReference>
<dbReference type="Proteomes" id="UP000291117">
    <property type="component" value="Unassembled WGS sequence"/>
</dbReference>
<evidence type="ECO:0000313" key="6">
    <source>
        <dbReference type="EMBL" id="TCC84019.1"/>
    </source>
</evidence>
<dbReference type="GO" id="GO:0009279">
    <property type="term" value="C:cell outer membrane"/>
    <property type="evidence" value="ECO:0007669"/>
    <property type="project" value="UniProtKB-SubCell"/>
</dbReference>
<dbReference type="SUPFAM" id="SSF49464">
    <property type="entry name" value="Carboxypeptidase regulatory domain-like"/>
    <property type="match status" value="1"/>
</dbReference>
<comment type="subcellular location">
    <subcellularLocation>
        <location evidence="1">Cell outer membrane</location>
    </subcellularLocation>
</comment>
<keyword evidence="4" id="KW-1133">Transmembrane helix</keyword>
<accession>A0A4R0MCG5</accession>
<gene>
    <name evidence="6" type="ORF">EZ444_25715</name>
</gene>
<evidence type="ECO:0000256" key="3">
    <source>
        <dbReference type="ARBA" id="ARBA00023237"/>
    </source>
</evidence>
<feature type="domain" description="TonB-dependent receptor plug" evidence="5">
    <location>
        <begin position="233"/>
        <end position="316"/>
    </location>
</feature>
<evidence type="ECO:0000256" key="2">
    <source>
        <dbReference type="ARBA" id="ARBA00023136"/>
    </source>
</evidence>
<name>A0A4R0MCG5_9SPHI</name>
<dbReference type="InterPro" id="IPR008969">
    <property type="entry name" value="CarboxyPept-like_regulatory"/>
</dbReference>
<dbReference type="Pfam" id="PF07715">
    <property type="entry name" value="Plug"/>
    <property type="match status" value="1"/>
</dbReference>
<dbReference type="Gene3D" id="2.170.130.10">
    <property type="entry name" value="TonB-dependent receptor, plug domain"/>
    <property type="match status" value="1"/>
</dbReference>
<feature type="transmembrane region" description="Helical" evidence="4">
    <location>
        <begin position="12"/>
        <end position="33"/>
    </location>
</feature>
<organism evidence="6 7">
    <name type="scientific">Pedobacter hiemivivus</name>
    <dbReference type="NCBI Taxonomy" id="2530454"/>
    <lineage>
        <taxon>Bacteria</taxon>
        <taxon>Pseudomonadati</taxon>
        <taxon>Bacteroidota</taxon>
        <taxon>Sphingobacteriia</taxon>
        <taxon>Sphingobacteriales</taxon>
        <taxon>Sphingobacteriaceae</taxon>
        <taxon>Pedobacter</taxon>
    </lineage>
</organism>
<dbReference type="OrthoDB" id="9768470at2"/>
<dbReference type="RefSeq" id="WP_131612781.1">
    <property type="nucleotide sequence ID" value="NZ_SJSM01000035.1"/>
</dbReference>
<comment type="caution">
    <text evidence="6">The sequence shown here is derived from an EMBL/GenBank/DDBJ whole genome shotgun (WGS) entry which is preliminary data.</text>
</comment>
<dbReference type="AlphaFoldDB" id="A0A4R0MCG5"/>
<dbReference type="Gene3D" id="2.40.170.20">
    <property type="entry name" value="TonB-dependent receptor, beta-barrel domain"/>
    <property type="match status" value="1"/>
</dbReference>
<evidence type="ECO:0000256" key="4">
    <source>
        <dbReference type="SAM" id="Phobius"/>
    </source>
</evidence>
<dbReference type="Pfam" id="PF13715">
    <property type="entry name" value="CarbopepD_reg_2"/>
    <property type="match status" value="1"/>
</dbReference>
<dbReference type="PANTHER" id="PTHR40980:SF4">
    <property type="entry name" value="TONB-DEPENDENT RECEPTOR-LIKE BETA-BARREL DOMAIN-CONTAINING PROTEIN"/>
    <property type="match status" value="1"/>
</dbReference>
<dbReference type="InterPro" id="IPR037066">
    <property type="entry name" value="Plug_dom_sf"/>
</dbReference>
<keyword evidence="4" id="KW-0812">Transmembrane</keyword>
<dbReference type="SUPFAM" id="SSF56935">
    <property type="entry name" value="Porins"/>
    <property type="match status" value="1"/>
</dbReference>
<dbReference type="InterPro" id="IPR036942">
    <property type="entry name" value="Beta-barrel_TonB_sf"/>
</dbReference>
<keyword evidence="2 4" id="KW-0472">Membrane</keyword>
<sequence>MNIRLYTYIKEYLRHLLAIMLYCSTMGVAMATFPNQQAAAQQITLKLQSASIHVGLSALEKKSGCIINYNKPIFKEGQQVSIDVKDMGLEQVLTKILNGTRVAFRFTDQRTVLLYKLPDPVKPGKISGKIVDEKGESLPGASVKIQETGQGVQTGVDGSFILNAEPGTYTVMISYISYQTQRITGVIVTEGRNTALNISLKPDTKGLKEVIVTAGYKKATAEGLLARQKNASEISNGISAEQIGRTPDKNIGESLKRIAGVSTMDNKFVLVRGIGERYNSAMLDGVVLPSTEAQSRNFSFDLIPANLVDNVVVSKTVTPDMNASFGGGLIQINTKDIPNEDFTSFTAGVSYNDQTTGKDFLSHKRGKYDYFGFDDGRRKFPKNLVGIEGASREVIDAQSKSFTNDNFTVYKYRAAPSQNYQFSMGRLLTVDTTKGSKFGFTGSVSYRNTQNINVIGDQRRNIWDENSTNNTGKSYGFNTTWGALLNAGLQLGKHRFSFRNTYTHLYNNNMTRIVGFTSDQDQISSKTGIPTYIQEVEEPVYTDLLQNKLSGQHQLGKVKIEWDFARTSVKREDKDLGIAGQNLKQLGGGSAYFYAFSSTTEPRIEPTSRHYYHNKEGHYSWDIASTLPFIIGTVRSTVKTGYFGNQKKADFKWQIAPLTANLATMPEELGYLPIGEMIKPENMGINGFQYGISPWFLDFYEGKSQNHAGFVMLDNRLMDKLRLVWGLRGEYYKYTEIKNATSIKGESIFSLKPDPRWQWLPSANLTYSPLSSLNIRTAWSSNVVRPELMDNSQFFRYSPYLGGQFGNEGLYSTRINSLDFKTEWFPGLGEILSIGGFYKKFDKPAELVINEHAGGSLSYNLKSSEWAKVYGLELELRKSFLKNFMIYGNLTLQKTEVNSIYLITSSVPDEPDTEAFSKQNRPMYGQSPYQINAGLQYNDDHFGFNIAYNKSGYKTYIVSEDPGLIEYERPREQLDAQVSYRFLKKRFEVKINAGNLLNSPSVFYNNMGNYEKNPDYVAGGLDLSEAQILKPGFTNKYEAGDRITFSQKFGRTYSTSLSYTF</sequence>
<dbReference type="Gene3D" id="2.60.40.1120">
    <property type="entry name" value="Carboxypeptidase-like, regulatory domain"/>
    <property type="match status" value="1"/>
</dbReference>
<protein>
    <recommendedName>
        <fullName evidence="5">TonB-dependent receptor plug domain-containing protein</fullName>
    </recommendedName>
</protein>
<evidence type="ECO:0000313" key="7">
    <source>
        <dbReference type="Proteomes" id="UP000291117"/>
    </source>
</evidence>
<reference evidence="6 7" key="1">
    <citation type="submission" date="2019-02" db="EMBL/GenBank/DDBJ databases">
        <title>Pedobacter sp. RP-3-8 sp. nov., isolated from Arctic soil.</title>
        <authorList>
            <person name="Dahal R.H."/>
        </authorList>
    </citation>
    <scope>NUCLEOTIDE SEQUENCE [LARGE SCALE GENOMIC DNA]</scope>
    <source>
        <strain evidence="6 7">RP-3-8</strain>
    </source>
</reference>